<reference evidence="2" key="1">
    <citation type="submission" date="2020-02" db="EMBL/GenBank/DDBJ databases">
        <title>Unexpected conservation and global transmission of agrobacterial virulence plasmids.</title>
        <authorList>
            <person name="Weisberg A.J."/>
            <person name="Davis E.W. II"/>
            <person name="Tabima J.R."/>
            <person name="Belcher M.S."/>
            <person name="Miller M."/>
            <person name="Kuo C.-H."/>
            <person name="Loper J.E."/>
            <person name="Grunwald N.J."/>
            <person name="Putnam M.L."/>
            <person name="Chang J.H."/>
        </authorList>
    </citation>
    <scope>NUCLEOTIDE SEQUENCE</scope>
    <source>
        <strain evidence="2">Q15/94</strain>
    </source>
</reference>
<dbReference type="Gene3D" id="3.90.1530.10">
    <property type="entry name" value="Conserved hypothetical protein from pyrococcus furiosus pfu- 392566-001, ParB domain"/>
    <property type="match status" value="1"/>
</dbReference>
<feature type="domain" description="ParB-like N-terminal" evidence="1">
    <location>
        <begin position="19"/>
        <end position="113"/>
    </location>
</feature>
<organism evidence="2 3">
    <name type="scientific">Agrobacterium tumefaciens</name>
    <dbReference type="NCBI Taxonomy" id="358"/>
    <lineage>
        <taxon>Bacteria</taxon>
        <taxon>Pseudomonadati</taxon>
        <taxon>Pseudomonadota</taxon>
        <taxon>Alphaproteobacteria</taxon>
        <taxon>Hyphomicrobiales</taxon>
        <taxon>Rhizobiaceae</taxon>
        <taxon>Rhizobium/Agrobacterium group</taxon>
        <taxon>Agrobacterium</taxon>
        <taxon>Agrobacterium tumefaciens complex</taxon>
    </lineage>
</organism>
<dbReference type="RefSeq" id="WP_209691975.1">
    <property type="nucleotide sequence ID" value="NZ_CP049217.1"/>
</dbReference>
<dbReference type="InterPro" id="IPR036086">
    <property type="entry name" value="ParB/Sulfiredoxin_sf"/>
</dbReference>
<evidence type="ECO:0000313" key="2">
    <source>
        <dbReference type="EMBL" id="QTG15558.1"/>
    </source>
</evidence>
<protein>
    <submittedName>
        <fullName evidence="2">ParB N-terminal domain-containing protein</fullName>
    </submittedName>
</protein>
<dbReference type="InterPro" id="IPR003115">
    <property type="entry name" value="ParB_N"/>
</dbReference>
<dbReference type="SMART" id="SM00470">
    <property type="entry name" value="ParB"/>
    <property type="match status" value="1"/>
</dbReference>
<dbReference type="SUPFAM" id="SSF109709">
    <property type="entry name" value="KorB DNA-binding domain-like"/>
    <property type="match status" value="1"/>
</dbReference>
<dbReference type="Proteomes" id="UP000663946">
    <property type="component" value="Chromosome 2"/>
</dbReference>
<evidence type="ECO:0000313" key="3">
    <source>
        <dbReference type="Proteomes" id="UP000663946"/>
    </source>
</evidence>
<accession>A0AAJ4N631</accession>
<dbReference type="InterPro" id="IPR011111">
    <property type="entry name" value="Plasmid_RepB"/>
</dbReference>
<dbReference type="EMBL" id="CP049217">
    <property type="protein sequence ID" value="QTG15558.1"/>
    <property type="molecule type" value="Genomic_DNA"/>
</dbReference>
<name>A0AAJ4N631_AGRTU</name>
<proteinExistence type="predicted"/>
<dbReference type="AlphaFoldDB" id="A0AAJ4N631"/>
<gene>
    <name evidence="2" type="ORF">G6M86_20130</name>
</gene>
<dbReference type="SUPFAM" id="SSF110849">
    <property type="entry name" value="ParB/Sulfiredoxin"/>
    <property type="match status" value="1"/>
</dbReference>
<sequence>MNPTSRKPLVSLSFENTSLRIPINEIVPLKQLSASTQKSVKYAQIAASIAELGIIEPPVVIRDREVPDKFHLLDGHIRVDVLAKNGETEVVCLVGTEDEAYTYNRRVSRLATIQEHKMILKAIEKGVPEERLARVLDVNISSIRHKKTLIGGLCDEVVDMLKEKHVPLNTIGELKKMKSMRQLEAAQLMIAMNKFTVTYAKSLVASTPDNMLVNPKKKIGGLSEQQIELMEREAATLDREFKTIEQDYGTDHLDLVLASGYLGKLLANARVVRYLAQYHPDILSEFQKIAELRSAA</sequence>
<evidence type="ECO:0000259" key="1">
    <source>
        <dbReference type="SMART" id="SM00470"/>
    </source>
</evidence>
<dbReference type="CDD" id="cd16387">
    <property type="entry name" value="ParB_N_Srx"/>
    <property type="match status" value="1"/>
</dbReference>
<dbReference type="Pfam" id="PF07506">
    <property type="entry name" value="RepB"/>
    <property type="match status" value="1"/>
</dbReference>